<dbReference type="Proteomes" id="UP000616151">
    <property type="component" value="Unassembled WGS sequence"/>
</dbReference>
<evidence type="ECO:0000313" key="2">
    <source>
        <dbReference type="Proteomes" id="UP000616151"/>
    </source>
</evidence>
<protein>
    <submittedName>
        <fullName evidence="1">HIT domain-containing protein</fullName>
    </submittedName>
</protein>
<accession>A0ACC5R0B1</accession>
<sequence>MTTTSQPCLFCRIAQRQCPAHIVYEDDHVVAFLDIGPIRPGHVQIIPRDHYPTFDDLTAELASRIIILGQRLARILKATHQVSRAAFLFTGNDVAHAHAHVLPLHTSTDITSRRYIAEDNITFRAIERPSEEELGRVAFTLREALKLKDTSP</sequence>
<gene>
    <name evidence="1" type="ORF">JHL16_06615</name>
</gene>
<name>A0ACC5R0B1_9HYPH</name>
<reference evidence="1" key="1">
    <citation type="submission" date="2021-01" db="EMBL/GenBank/DDBJ databases">
        <authorList>
            <person name="Sun Q."/>
        </authorList>
    </citation>
    <scope>NUCLEOTIDE SEQUENCE</scope>
    <source>
        <strain evidence="1">YIM B02566</strain>
    </source>
</reference>
<comment type="caution">
    <text evidence="1">The sequence shown here is derived from an EMBL/GenBank/DDBJ whole genome shotgun (WGS) entry which is preliminary data.</text>
</comment>
<dbReference type="EMBL" id="JAENHL010000006">
    <property type="protein sequence ID" value="MBK1866020.1"/>
    <property type="molecule type" value="Genomic_DNA"/>
</dbReference>
<proteinExistence type="predicted"/>
<organism evidence="1 2">
    <name type="scientific">Taklimakanibacter albus</name>
    <dbReference type="NCBI Taxonomy" id="2800327"/>
    <lineage>
        <taxon>Bacteria</taxon>
        <taxon>Pseudomonadati</taxon>
        <taxon>Pseudomonadota</taxon>
        <taxon>Alphaproteobacteria</taxon>
        <taxon>Hyphomicrobiales</taxon>
        <taxon>Aestuariivirgaceae</taxon>
        <taxon>Taklimakanibacter</taxon>
    </lineage>
</organism>
<keyword evidence="2" id="KW-1185">Reference proteome</keyword>
<evidence type="ECO:0000313" key="1">
    <source>
        <dbReference type="EMBL" id="MBK1866020.1"/>
    </source>
</evidence>